<organism evidence="12 13">
    <name type="scientific">Elsinoe australis</name>
    <dbReference type="NCBI Taxonomy" id="40998"/>
    <lineage>
        <taxon>Eukaryota</taxon>
        <taxon>Fungi</taxon>
        <taxon>Dikarya</taxon>
        <taxon>Ascomycota</taxon>
        <taxon>Pezizomycotina</taxon>
        <taxon>Dothideomycetes</taxon>
        <taxon>Dothideomycetidae</taxon>
        <taxon>Myriangiales</taxon>
        <taxon>Elsinoaceae</taxon>
        <taxon>Elsinoe</taxon>
    </lineage>
</organism>
<dbReference type="Pfam" id="PF13967">
    <property type="entry name" value="RSN1_TM"/>
    <property type="match status" value="1"/>
</dbReference>
<dbReference type="InterPro" id="IPR032880">
    <property type="entry name" value="CSC1/OSCA1-like_N"/>
</dbReference>
<protein>
    <submittedName>
        <fullName evidence="12">Calcium-dependent channel protein</fullName>
    </submittedName>
</protein>
<dbReference type="GO" id="GO:0005227">
    <property type="term" value="F:calcium-activated cation channel activity"/>
    <property type="evidence" value="ECO:0007669"/>
    <property type="project" value="InterPro"/>
</dbReference>
<dbReference type="Proteomes" id="UP000308133">
    <property type="component" value="Unassembled WGS sequence"/>
</dbReference>
<feature type="transmembrane region" description="Helical" evidence="8">
    <location>
        <begin position="732"/>
        <end position="750"/>
    </location>
</feature>
<feature type="region of interest" description="Disordered" evidence="7">
    <location>
        <begin position="818"/>
        <end position="846"/>
    </location>
</feature>
<feature type="transmembrane region" description="Helical" evidence="8">
    <location>
        <begin position="541"/>
        <end position="565"/>
    </location>
</feature>
<gene>
    <name evidence="12" type="ORF">C1H76_7455</name>
</gene>
<evidence type="ECO:0000256" key="7">
    <source>
        <dbReference type="SAM" id="MobiDB-lite"/>
    </source>
</evidence>
<dbReference type="PANTHER" id="PTHR13018:SF5">
    <property type="entry name" value="RE44586P"/>
    <property type="match status" value="1"/>
</dbReference>
<dbReference type="PANTHER" id="PTHR13018">
    <property type="entry name" value="PROBABLE MEMBRANE PROTEIN DUF221-RELATED"/>
    <property type="match status" value="1"/>
</dbReference>
<feature type="transmembrane region" description="Helical" evidence="8">
    <location>
        <begin position="596"/>
        <end position="621"/>
    </location>
</feature>
<feature type="transmembrane region" description="Helical" evidence="8">
    <location>
        <begin position="188"/>
        <end position="207"/>
    </location>
</feature>
<feature type="domain" description="CSC1/OSCA1-like N-terminal transmembrane" evidence="10">
    <location>
        <begin position="24"/>
        <end position="208"/>
    </location>
</feature>
<comment type="caution">
    <text evidence="12">The sequence shown here is derived from an EMBL/GenBank/DDBJ whole genome shotgun (WGS) entry which is preliminary data.</text>
</comment>
<dbReference type="InterPro" id="IPR027815">
    <property type="entry name" value="CSC1/OSCA1-like_cyt"/>
</dbReference>
<evidence type="ECO:0000256" key="1">
    <source>
        <dbReference type="ARBA" id="ARBA00004141"/>
    </source>
</evidence>
<evidence type="ECO:0000256" key="8">
    <source>
        <dbReference type="SAM" id="Phobius"/>
    </source>
</evidence>
<feature type="transmembrane region" description="Helical" evidence="8">
    <location>
        <begin position="446"/>
        <end position="471"/>
    </location>
</feature>
<comment type="subcellular location">
    <subcellularLocation>
        <location evidence="1">Membrane</location>
        <topology evidence="1">Multi-pass membrane protein</topology>
    </subcellularLocation>
</comment>
<name>A0A4U7AUK7_9PEZI</name>
<evidence type="ECO:0000256" key="6">
    <source>
        <dbReference type="ARBA" id="ARBA00023136"/>
    </source>
</evidence>
<dbReference type="EMBL" id="PTQR01000091">
    <property type="protein sequence ID" value="TKX20301.1"/>
    <property type="molecule type" value="Genomic_DNA"/>
</dbReference>
<sequence length="846" mass="95634">MNDLNALEKSGIPGGPDKDVRGTVDQIILAAVLGVAAFLGFCILRPRWSSLYAARKRSKDGTYLPELPDSFLGWIVPLFKITDQQVLASAGLDAYVFLRFFRMAAIYLAIILFFALAVIKPVHDVYDPAKEGESDGNDTSIFRGAQRYNTRRSIQIDMSNPFGIRNSTGGNSTTPDDDYYWIIETDYLWMYLVFAYIFSILLMYMIVSNTRQVIEVRQEYLGTQTTITDKTIRLSGIPAELQSEEKIKQFMEELDIGKVESVTLCKDWSELDQLMQTRQSWLRKLEAALVTHHGNQKQESSRGRLPASRTEVNGAGTANNEDGEDEQSGLMSGNGQAHVSTYDAARPTTTIRYGRLWLQSKQVDAIDYYEEKLRKVDEKIQELRNKDFATTPMAFVTMDSVAASQMASQAVLDPSPLQLLANLSPAPADVVWENTYLSRRHRMWRAWSITALIVILTVFWSVLLVPIAGALNTSAIRKVFPPLAAWLDSHKAVRSLVENQLPTIVVSLLNVAVPYLYEWLSNCQGMTAQGDIELSVISKNFFFTFANFFLVFTVLGTVSNAFSLFEDIEKRLRNTTILLHGLAKSLNDLIGFYTNFLILQALGLLPFKLLQMGSLSLYPIYRIGAKTPRDYAELAQPGTFSYGMFLPQTLLIFDICLVYSILRDSWKVLLCGFAYFVIGSFIYKYQLLYAMAHRQHSTGRSWIMMCDRVLVGLVVFQLTVSGQLLLKNIDTRGTLILPLVIATIWFSYAFNKTYRPLMTFIALRSVRRAEHMEFPAFTDDDLPEDMARWREASDNNQSRATSNSREEKMTYVNPSLIAPLEGPWTSDKDRQSRSVGNALENTDLMA</sequence>
<evidence type="ECO:0000259" key="10">
    <source>
        <dbReference type="Pfam" id="PF13967"/>
    </source>
</evidence>
<keyword evidence="6 8" id="KW-0472">Membrane</keyword>
<evidence type="ECO:0000313" key="12">
    <source>
        <dbReference type="EMBL" id="TKX20301.1"/>
    </source>
</evidence>
<dbReference type="InterPro" id="IPR045122">
    <property type="entry name" value="Csc1-like"/>
</dbReference>
<proteinExistence type="inferred from homology"/>
<feature type="compositionally biased region" description="Polar residues" evidence="7">
    <location>
        <begin position="329"/>
        <end position="339"/>
    </location>
</feature>
<keyword evidence="5 8" id="KW-1133">Transmembrane helix</keyword>
<dbReference type="AlphaFoldDB" id="A0A4U7AUK7"/>
<evidence type="ECO:0000259" key="11">
    <source>
        <dbReference type="Pfam" id="PF14703"/>
    </source>
</evidence>
<dbReference type="Pfam" id="PF02714">
    <property type="entry name" value="RSN1_7TM"/>
    <property type="match status" value="1"/>
</dbReference>
<feature type="transmembrane region" description="Helical" evidence="8">
    <location>
        <begin position="709"/>
        <end position="726"/>
    </location>
</feature>
<comment type="similarity">
    <text evidence="2">Belongs to the CSC1 (TC 1.A.17) family.</text>
</comment>
<dbReference type="Pfam" id="PF14703">
    <property type="entry name" value="PHM7_cyt"/>
    <property type="match status" value="1"/>
</dbReference>
<evidence type="ECO:0000256" key="5">
    <source>
        <dbReference type="ARBA" id="ARBA00022989"/>
    </source>
</evidence>
<feature type="transmembrane region" description="Helical" evidence="8">
    <location>
        <begin position="501"/>
        <end position="520"/>
    </location>
</feature>
<dbReference type="GO" id="GO:0005886">
    <property type="term" value="C:plasma membrane"/>
    <property type="evidence" value="ECO:0007669"/>
    <property type="project" value="TreeGrafter"/>
</dbReference>
<evidence type="ECO:0000256" key="4">
    <source>
        <dbReference type="ARBA" id="ARBA00022692"/>
    </source>
</evidence>
<dbReference type="InterPro" id="IPR003864">
    <property type="entry name" value="CSC1/OSCA1-like_7TM"/>
</dbReference>
<evidence type="ECO:0000259" key="9">
    <source>
        <dbReference type="Pfam" id="PF02714"/>
    </source>
</evidence>
<evidence type="ECO:0000256" key="3">
    <source>
        <dbReference type="ARBA" id="ARBA00022448"/>
    </source>
</evidence>
<feature type="transmembrane region" description="Helical" evidence="8">
    <location>
        <begin position="642"/>
        <end position="662"/>
    </location>
</feature>
<keyword evidence="4 8" id="KW-0812">Transmembrane</keyword>
<feature type="domain" description="CSC1/OSCA1-like 7TM region" evidence="9">
    <location>
        <begin position="445"/>
        <end position="722"/>
    </location>
</feature>
<feature type="transmembrane region" description="Helical" evidence="8">
    <location>
        <begin position="668"/>
        <end position="688"/>
    </location>
</feature>
<reference evidence="12 13" key="1">
    <citation type="submission" date="2018-02" db="EMBL/GenBank/DDBJ databases">
        <title>Draft genome sequences of Elsinoe sp., causing black scab on jojoba.</title>
        <authorList>
            <person name="Stodart B."/>
            <person name="Jeffress S."/>
            <person name="Ash G."/>
            <person name="Arun Chinnappa K."/>
        </authorList>
    </citation>
    <scope>NUCLEOTIDE SEQUENCE [LARGE SCALE GENOMIC DNA]</scope>
    <source>
        <strain evidence="12 13">Hillstone_2</strain>
    </source>
</reference>
<evidence type="ECO:0000313" key="13">
    <source>
        <dbReference type="Proteomes" id="UP000308133"/>
    </source>
</evidence>
<feature type="transmembrane region" description="Helical" evidence="8">
    <location>
        <begin position="27"/>
        <end position="48"/>
    </location>
</feature>
<feature type="domain" description="CSC1/OSCA1-like cytosolic" evidence="11">
    <location>
        <begin position="229"/>
        <end position="434"/>
    </location>
</feature>
<accession>A0A4U7AUK7</accession>
<evidence type="ECO:0000256" key="2">
    <source>
        <dbReference type="ARBA" id="ARBA00007779"/>
    </source>
</evidence>
<feature type="transmembrane region" description="Helical" evidence="8">
    <location>
        <begin position="100"/>
        <end position="119"/>
    </location>
</feature>
<keyword evidence="3" id="KW-0813">Transport</keyword>
<feature type="region of interest" description="Disordered" evidence="7">
    <location>
        <begin position="293"/>
        <end position="341"/>
    </location>
</feature>